<dbReference type="Proteomes" id="UP000232145">
    <property type="component" value="Unassembled WGS sequence"/>
</dbReference>
<dbReference type="AlphaFoldDB" id="A0A2N0AM54"/>
<comment type="caution">
    <text evidence="1">The sequence shown here is derived from an EMBL/GenBank/DDBJ whole genome shotgun (WGS) entry which is preliminary data.</text>
</comment>
<name>A0A2N0AM54_9LEPT</name>
<gene>
    <name evidence="1" type="ORF">CH364_03975</name>
</gene>
<evidence type="ECO:0000313" key="1">
    <source>
        <dbReference type="EMBL" id="PJZ85404.1"/>
    </source>
</evidence>
<accession>A0A2N0AM54</accession>
<proteinExistence type="predicted"/>
<dbReference type="EMBL" id="NPDX01000001">
    <property type="protein sequence ID" value="PJZ85404.1"/>
    <property type="molecule type" value="Genomic_DNA"/>
</dbReference>
<keyword evidence="2" id="KW-1185">Reference proteome</keyword>
<protein>
    <submittedName>
        <fullName evidence="1">Uncharacterized protein</fullName>
    </submittedName>
</protein>
<sequence length="115" mass="13031">MNPSNGNSNGLSLGVKGYNMYPFPRLRSKSIFSLSTNPSRALSPPRPSSSILVKSSFPQWKKIRKGLSSRLGCAKETVERRKIPNVTLRNGYLPRKERRIFIIWDLGSKNGRNRI</sequence>
<organism evidence="1 2">
    <name type="scientific">Leptospira harrisiae</name>
    <dbReference type="NCBI Taxonomy" id="2023189"/>
    <lineage>
        <taxon>Bacteria</taxon>
        <taxon>Pseudomonadati</taxon>
        <taxon>Spirochaetota</taxon>
        <taxon>Spirochaetia</taxon>
        <taxon>Leptospirales</taxon>
        <taxon>Leptospiraceae</taxon>
        <taxon>Leptospira</taxon>
    </lineage>
</organism>
<evidence type="ECO:0000313" key="2">
    <source>
        <dbReference type="Proteomes" id="UP000232145"/>
    </source>
</evidence>
<reference evidence="1 2" key="1">
    <citation type="submission" date="2017-07" db="EMBL/GenBank/DDBJ databases">
        <title>Leptospira spp. isolated from tropical soils.</title>
        <authorList>
            <person name="Thibeaux R."/>
            <person name="Iraola G."/>
            <person name="Ferres I."/>
            <person name="Bierque E."/>
            <person name="Girault D."/>
            <person name="Soupe-Gilbert M.-E."/>
            <person name="Picardeau M."/>
            <person name="Goarant C."/>
        </authorList>
    </citation>
    <scope>NUCLEOTIDE SEQUENCE [LARGE SCALE GENOMIC DNA]</scope>
    <source>
        <strain evidence="1 2">FH2-B-A1</strain>
    </source>
</reference>